<comment type="caution">
    <text evidence="7">Lacks conserved residue(s) required for the propagation of feature annotation.</text>
</comment>
<keyword evidence="6 7" id="KW-0472">Membrane</keyword>
<dbReference type="OrthoDB" id="689315at2759"/>
<evidence type="ECO:0000256" key="2">
    <source>
        <dbReference type="ARBA" id="ARBA00007651"/>
    </source>
</evidence>
<comment type="caution">
    <text evidence="9">The sequence shown here is derived from an EMBL/GenBank/DDBJ whole genome shotgun (WGS) entry which is preliminary data.</text>
</comment>
<dbReference type="InterPro" id="IPR006702">
    <property type="entry name" value="CASP_dom"/>
</dbReference>
<dbReference type="Pfam" id="PF04535">
    <property type="entry name" value="CASP_dom"/>
    <property type="match status" value="1"/>
</dbReference>
<sequence length="54" mass="6119">MESLSRIQKIEAFLRICAILALVLTACLLGFDSQTKVIFYIEKKASFKDLRALV</sequence>
<reference evidence="10" key="1">
    <citation type="submission" date="2013-09" db="EMBL/GenBank/DDBJ databases">
        <title>Corchorus olitorius genome sequencing.</title>
        <authorList>
            <person name="Alam M."/>
            <person name="Haque M.S."/>
            <person name="Islam M.S."/>
            <person name="Emdad E.M."/>
            <person name="Islam M.M."/>
            <person name="Ahmed B."/>
            <person name="Halim A."/>
            <person name="Hossen Q.M.M."/>
            <person name="Hossain M.Z."/>
            <person name="Ahmed R."/>
            <person name="Khan M.M."/>
            <person name="Islam R."/>
            <person name="Rashid M.M."/>
            <person name="Khan S.A."/>
            <person name="Rahman M.S."/>
            <person name="Alam M."/>
            <person name="Yahiya A.S."/>
            <person name="Khan M.S."/>
            <person name="Azam M.S."/>
            <person name="Haque T."/>
            <person name="Lashkar M.Z.H."/>
            <person name="Akhand A.I."/>
            <person name="Morshed G."/>
            <person name="Roy S."/>
            <person name="Uddin K.S."/>
            <person name="Rabeya T."/>
            <person name="Hossain A.S."/>
            <person name="Chowdhury A."/>
            <person name="Snigdha A.R."/>
            <person name="Mortoza M.S."/>
            <person name="Matin S.A."/>
            <person name="Hoque S.M.E."/>
            <person name="Islam M.K."/>
            <person name="Roy D.K."/>
            <person name="Haider R."/>
            <person name="Moosa M.M."/>
            <person name="Elias S.M."/>
            <person name="Hasan A.M."/>
            <person name="Jahan S."/>
            <person name="Shafiuddin M."/>
            <person name="Mahmood N."/>
            <person name="Shommy N.S."/>
        </authorList>
    </citation>
    <scope>NUCLEOTIDE SEQUENCE [LARGE SCALE GENOMIC DNA]</scope>
    <source>
        <strain evidence="10">cv. O-4</strain>
    </source>
</reference>
<evidence type="ECO:0000313" key="10">
    <source>
        <dbReference type="Proteomes" id="UP000187203"/>
    </source>
</evidence>
<keyword evidence="5 7" id="KW-1133">Transmembrane helix</keyword>
<protein>
    <recommendedName>
        <fullName evidence="7">CASP-like protein</fullName>
    </recommendedName>
</protein>
<comment type="subunit">
    <text evidence="7">Homodimer and heterodimers.</text>
</comment>
<dbReference type="EMBL" id="AWUE01023641">
    <property type="protein sequence ID" value="OMO53155.1"/>
    <property type="molecule type" value="Genomic_DNA"/>
</dbReference>
<evidence type="ECO:0000256" key="4">
    <source>
        <dbReference type="ARBA" id="ARBA00022692"/>
    </source>
</evidence>
<dbReference type="GO" id="GO:0005886">
    <property type="term" value="C:plasma membrane"/>
    <property type="evidence" value="ECO:0007669"/>
    <property type="project" value="UniProtKB-SubCell"/>
</dbReference>
<dbReference type="Proteomes" id="UP000187203">
    <property type="component" value="Unassembled WGS sequence"/>
</dbReference>
<comment type="subcellular location">
    <subcellularLocation>
        <location evidence="1 7">Cell membrane</location>
        <topology evidence="1 7">Multi-pass membrane protein</topology>
    </subcellularLocation>
</comment>
<accession>A0A1R3G4Z5</accession>
<dbReference type="PROSITE" id="PS51257">
    <property type="entry name" value="PROKAR_LIPOPROTEIN"/>
    <property type="match status" value="1"/>
</dbReference>
<gene>
    <name evidence="9" type="ORF">COLO4_36827</name>
</gene>
<organism evidence="9 10">
    <name type="scientific">Corchorus olitorius</name>
    <dbReference type="NCBI Taxonomy" id="93759"/>
    <lineage>
        <taxon>Eukaryota</taxon>
        <taxon>Viridiplantae</taxon>
        <taxon>Streptophyta</taxon>
        <taxon>Embryophyta</taxon>
        <taxon>Tracheophyta</taxon>
        <taxon>Spermatophyta</taxon>
        <taxon>Magnoliopsida</taxon>
        <taxon>eudicotyledons</taxon>
        <taxon>Gunneridae</taxon>
        <taxon>Pentapetalae</taxon>
        <taxon>rosids</taxon>
        <taxon>malvids</taxon>
        <taxon>Malvales</taxon>
        <taxon>Malvaceae</taxon>
        <taxon>Grewioideae</taxon>
        <taxon>Apeibeae</taxon>
        <taxon>Corchorus</taxon>
    </lineage>
</organism>
<evidence type="ECO:0000256" key="7">
    <source>
        <dbReference type="RuleBase" id="RU361233"/>
    </source>
</evidence>
<evidence type="ECO:0000313" key="9">
    <source>
        <dbReference type="EMBL" id="OMO53155.1"/>
    </source>
</evidence>
<feature type="transmembrane region" description="Helical" evidence="7">
    <location>
        <begin position="12"/>
        <end position="31"/>
    </location>
</feature>
<evidence type="ECO:0000259" key="8">
    <source>
        <dbReference type="Pfam" id="PF04535"/>
    </source>
</evidence>
<feature type="domain" description="Casparian strip membrane protein" evidence="8">
    <location>
        <begin position="6"/>
        <end position="54"/>
    </location>
</feature>
<evidence type="ECO:0000256" key="5">
    <source>
        <dbReference type="ARBA" id="ARBA00022989"/>
    </source>
</evidence>
<keyword evidence="3 7" id="KW-1003">Cell membrane</keyword>
<evidence type="ECO:0000256" key="3">
    <source>
        <dbReference type="ARBA" id="ARBA00022475"/>
    </source>
</evidence>
<comment type="similarity">
    <text evidence="2 7">Belongs to the Casparian strip membrane proteins (CASP) family.</text>
</comment>
<proteinExistence type="inferred from homology"/>
<evidence type="ECO:0000256" key="1">
    <source>
        <dbReference type="ARBA" id="ARBA00004651"/>
    </source>
</evidence>
<name>A0A1R3G4Z5_9ROSI</name>
<keyword evidence="4 7" id="KW-0812">Transmembrane</keyword>
<dbReference type="AlphaFoldDB" id="A0A1R3G4Z5"/>
<evidence type="ECO:0000256" key="6">
    <source>
        <dbReference type="ARBA" id="ARBA00023136"/>
    </source>
</evidence>
<keyword evidence="10" id="KW-1185">Reference proteome</keyword>